<accession>A0A8H3N2K4</accession>
<dbReference type="EMBL" id="BLKC01000002">
    <property type="protein sequence ID" value="GFF22941.1"/>
    <property type="molecule type" value="Genomic_DNA"/>
</dbReference>
<feature type="chain" id="PRO_5034678006" description="F-box domain-containing protein" evidence="1">
    <location>
        <begin position="17"/>
        <end position="239"/>
    </location>
</feature>
<sequence>MGQYWLPLEIISLVISYLDVATNSSLIPYVSVSREWQACIEQRTFAILKLNTPQRLKEFSQVVACNKQRQKYVQEIRLIIQLQPYNFRARAYFETAAEHSRNNKTFVQTIQNILRILATWPENHRGIELFIQAQSPMYATRRDRPQCEAAPYEPQEDLPDCRFERSYLHVSEENLKRLLPTTAVTTLSMYGGTRYERLIRPSATAVIASKMPRLQKMILNLRDNEIRDQDLRKRNRNEI</sequence>
<protein>
    <recommendedName>
        <fullName evidence="4">F-box domain-containing protein</fullName>
    </recommendedName>
</protein>
<evidence type="ECO:0008006" key="4">
    <source>
        <dbReference type="Google" id="ProtNLM"/>
    </source>
</evidence>
<feature type="signal peptide" evidence="1">
    <location>
        <begin position="1"/>
        <end position="16"/>
    </location>
</feature>
<evidence type="ECO:0000313" key="3">
    <source>
        <dbReference type="Proteomes" id="UP000465221"/>
    </source>
</evidence>
<dbReference type="AlphaFoldDB" id="A0A8H3N2K4"/>
<dbReference type="Proteomes" id="UP000465221">
    <property type="component" value="Unassembled WGS sequence"/>
</dbReference>
<evidence type="ECO:0000256" key="1">
    <source>
        <dbReference type="SAM" id="SignalP"/>
    </source>
</evidence>
<gene>
    <name evidence="2" type="ORF">IFM46972_00509</name>
</gene>
<keyword evidence="1" id="KW-0732">Signal</keyword>
<evidence type="ECO:0000313" key="2">
    <source>
        <dbReference type="EMBL" id="GFF22941.1"/>
    </source>
</evidence>
<comment type="caution">
    <text evidence="2">The sequence shown here is derived from an EMBL/GenBank/DDBJ whole genome shotgun (WGS) entry which is preliminary data.</text>
</comment>
<proteinExistence type="predicted"/>
<reference evidence="2 3" key="1">
    <citation type="submission" date="2020-01" db="EMBL/GenBank/DDBJ databases">
        <title>Draft genome sequence of Aspergillus udagawae IFM 46972.</title>
        <authorList>
            <person name="Takahashi H."/>
            <person name="Yaguchi T."/>
        </authorList>
    </citation>
    <scope>NUCLEOTIDE SEQUENCE [LARGE SCALE GENOMIC DNA]</scope>
    <source>
        <strain evidence="2 3">IFM 46972</strain>
    </source>
</reference>
<organism evidence="2 3">
    <name type="scientific">Aspergillus udagawae</name>
    <dbReference type="NCBI Taxonomy" id="91492"/>
    <lineage>
        <taxon>Eukaryota</taxon>
        <taxon>Fungi</taxon>
        <taxon>Dikarya</taxon>
        <taxon>Ascomycota</taxon>
        <taxon>Pezizomycotina</taxon>
        <taxon>Eurotiomycetes</taxon>
        <taxon>Eurotiomycetidae</taxon>
        <taxon>Eurotiales</taxon>
        <taxon>Aspergillaceae</taxon>
        <taxon>Aspergillus</taxon>
        <taxon>Aspergillus subgen. Fumigati</taxon>
    </lineage>
</organism>
<name>A0A8H3N2K4_9EURO</name>